<keyword evidence="2" id="KW-1185">Reference proteome</keyword>
<evidence type="ECO:0000313" key="2">
    <source>
        <dbReference type="Proteomes" id="UP001233999"/>
    </source>
</evidence>
<comment type="caution">
    <text evidence="1">The sequence shown here is derived from an EMBL/GenBank/DDBJ whole genome shotgun (WGS) entry which is preliminary data.</text>
</comment>
<feature type="non-terminal residue" evidence="1">
    <location>
        <position position="1"/>
    </location>
</feature>
<feature type="non-terminal residue" evidence="1">
    <location>
        <position position="83"/>
    </location>
</feature>
<protein>
    <submittedName>
        <fullName evidence="1">Uncharacterized protein</fullName>
    </submittedName>
</protein>
<reference evidence="1" key="2">
    <citation type="submission" date="2023-05" db="EMBL/GenBank/DDBJ databases">
        <authorList>
            <person name="Fouks B."/>
        </authorList>
    </citation>
    <scope>NUCLEOTIDE SEQUENCE</scope>
    <source>
        <strain evidence="1">Stay&amp;Tobe</strain>
        <tissue evidence="1">Testes</tissue>
    </source>
</reference>
<gene>
    <name evidence="1" type="ORF">L9F63_003757</name>
</gene>
<organism evidence="1 2">
    <name type="scientific">Diploptera punctata</name>
    <name type="common">Pacific beetle cockroach</name>
    <dbReference type="NCBI Taxonomy" id="6984"/>
    <lineage>
        <taxon>Eukaryota</taxon>
        <taxon>Metazoa</taxon>
        <taxon>Ecdysozoa</taxon>
        <taxon>Arthropoda</taxon>
        <taxon>Hexapoda</taxon>
        <taxon>Insecta</taxon>
        <taxon>Pterygota</taxon>
        <taxon>Neoptera</taxon>
        <taxon>Polyneoptera</taxon>
        <taxon>Dictyoptera</taxon>
        <taxon>Blattodea</taxon>
        <taxon>Blaberoidea</taxon>
        <taxon>Blaberidae</taxon>
        <taxon>Diplopterinae</taxon>
        <taxon>Diploptera</taxon>
    </lineage>
</organism>
<sequence>IQRYDSKFSRSTVYTVATSPVGAHPSKTAVKIFVIRHVPSVVIMPIYDFTNETSACIIIPSVYVDKLGSVLSVFRYEYKSLSI</sequence>
<evidence type="ECO:0000313" key="1">
    <source>
        <dbReference type="EMBL" id="KAJ9581898.1"/>
    </source>
</evidence>
<accession>A0AAD7ZJV4</accession>
<dbReference type="AlphaFoldDB" id="A0AAD7ZJV4"/>
<name>A0AAD7ZJV4_DIPPU</name>
<dbReference type="EMBL" id="JASPKZ010007836">
    <property type="protein sequence ID" value="KAJ9581898.1"/>
    <property type="molecule type" value="Genomic_DNA"/>
</dbReference>
<dbReference type="Proteomes" id="UP001233999">
    <property type="component" value="Unassembled WGS sequence"/>
</dbReference>
<reference evidence="1" key="1">
    <citation type="journal article" date="2023" name="IScience">
        <title>Live-bearing cockroach genome reveals convergent evolutionary mechanisms linked to viviparity in insects and beyond.</title>
        <authorList>
            <person name="Fouks B."/>
            <person name="Harrison M.C."/>
            <person name="Mikhailova A.A."/>
            <person name="Marchal E."/>
            <person name="English S."/>
            <person name="Carruthers M."/>
            <person name="Jennings E.C."/>
            <person name="Chiamaka E.L."/>
            <person name="Frigard R.A."/>
            <person name="Pippel M."/>
            <person name="Attardo G.M."/>
            <person name="Benoit J.B."/>
            <person name="Bornberg-Bauer E."/>
            <person name="Tobe S.S."/>
        </authorList>
    </citation>
    <scope>NUCLEOTIDE SEQUENCE</scope>
    <source>
        <strain evidence="1">Stay&amp;Tobe</strain>
    </source>
</reference>
<proteinExistence type="predicted"/>